<proteinExistence type="predicted"/>
<dbReference type="AlphaFoldDB" id="A0A0N4TH37"/>
<evidence type="ECO:0000313" key="3">
    <source>
        <dbReference type="Proteomes" id="UP000278627"/>
    </source>
</evidence>
<evidence type="ECO:0000313" key="2">
    <source>
        <dbReference type="EMBL" id="VDN88671.1"/>
    </source>
</evidence>
<dbReference type="Proteomes" id="UP000278627">
    <property type="component" value="Unassembled WGS sequence"/>
</dbReference>
<sequence>MSLACLRLLLRIPMNTEIIMVIIYMGCLLSGANWILLSDVTRWFREGRFPISSFQSAALLVGGKGNDISGARGLSFCPRTPAFFVDLCRNYRKIFKACEFNQKPIHK</sequence>
<keyword evidence="1" id="KW-0812">Transmembrane</keyword>
<reference evidence="4" key="1">
    <citation type="submission" date="2017-02" db="UniProtKB">
        <authorList>
            <consortium name="WormBaseParasite"/>
        </authorList>
    </citation>
    <scope>IDENTIFICATION</scope>
</reference>
<dbReference type="WBParaSite" id="BPAG_0000752501-mRNA-1">
    <property type="protein sequence ID" value="BPAG_0000752501-mRNA-1"/>
    <property type="gene ID" value="BPAG_0000752501"/>
</dbReference>
<evidence type="ECO:0000256" key="1">
    <source>
        <dbReference type="SAM" id="Phobius"/>
    </source>
</evidence>
<keyword evidence="1" id="KW-0472">Membrane</keyword>
<accession>A0A0N4TH37</accession>
<keyword evidence="1" id="KW-1133">Transmembrane helix</keyword>
<organism evidence="4">
    <name type="scientific">Brugia pahangi</name>
    <name type="common">Filarial nematode worm</name>
    <dbReference type="NCBI Taxonomy" id="6280"/>
    <lineage>
        <taxon>Eukaryota</taxon>
        <taxon>Metazoa</taxon>
        <taxon>Ecdysozoa</taxon>
        <taxon>Nematoda</taxon>
        <taxon>Chromadorea</taxon>
        <taxon>Rhabditida</taxon>
        <taxon>Spirurina</taxon>
        <taxon>Spiruromorpha</taxon>
        <taxon>Filarioidea</taxon>
        <taxon>Onchocercidae</taxon>
        <taxon>Brugia</taxon>
    </lineage>
</organism>
<protein>
    <submittedName>
        <fullName evidence="4">Secreted protein</fullName>
    </submittedName>
</protein>
<gene>
    <name evidence="2" type="ORF">BPAG_LOCUS7485</name>
</gene>
<evidence type="ECO:0000313" key="4">
    <source>
        <dbReference type="WBParaSite" id="BPAG_0000752501-mRNA-1"/>
    </source>
</evidence>
<keyword evidence="3" id="KW-1185">Reference proteome</keyword>
<reference evidence="2 3" key="2">
    <citation type="submission" date="2018-11" db="EMBL/GenBank/DDBJ databases">
        <authorList>
            <consortium name="Pathogen Informatics"/>
        </authorList>
    </citation>
    <scope>NUCLEOTIDE SEQUENCE [LARGE SCALE GENOMIC DNA]</scope>
</reference>
<dbReference type="STRING" id="6280.A0A0N4TH37"/>
<feature type="transmembrane region" description="Helical" evidence="1">
    <location>
        <begin position="18"/>
        <end position="37"/>
    </location>
</feature>
<dbReference type="EMBL" id="UZAD01008553">
    <property type="protein sequence ID" value="VDN88671.1"/>
    <property type="molecule type" value="Genomic_DNA"/>
</dbReference>
<name>A0A0N4TH37_BRUPA</name>